<sequence>MGCLVPFIVNTIALMVVAGFFPGFTIDGFGAAIAAGLVLTLINLVIRPLLIFFTLPLSVVTFGLFIFVINALMLMLTSAVMGEAFNMSGFGMAFLAAVVIAVLNMLMYNLFVNPLSGRKT</sequence>
<dbReference type="Proteomes" id="UP000199488">
    <property type="component" value="Unassembled WGS sequence"/>
</dbReference>
<dbReference type="EMBL" id="FNNC01000003">
    <property type="protein sequence ID" value="SDW51511.1"/>
    <property type="molecule type" value="Genomic_DNA"/>
</dbReference>
<protein>
    <submittedName>
        <fullName evidence="2">Putative membrane protein</fullName>
    </submittedName>
</protein>
<evidence type="ECO:0000313" key="3">
    <source>
        <dbReference type="Proteomes" id="UP000199488"/>
    </source>
</evidence>
<organism evidence="2 3">
    <name type="scientific">Marinococcus luteus</name>
    <dbReference type="NCBI Taxonomy" id="1122204"/>
    <lineage>
        <taxon>Bacteria</taxon>
        <taxon>Bacillati</taxon>
        <taxon>Bacillota</taxon>
        <taxon>Bacilli</taxon>
        <taxon>Bacillales</taxon>
        <taxon>Bacillaceae</taxon>
        <taxon>Marinococcus</taxon>
    </lineage>
</organism>
<dbReference type="PANTHER" id="PTHR37309:SF1">
    <property type="entry name" value="SLR0284 PROTEIN"/>
    <property type="match status" value="1"/>
</dbReference>
<dbReference type="RefSeq" id="WP_091613443.1">
    <property type="nucleotide sequence ID" value="NZ_FNNC01000003.1"/>
</dbReference>
<dbReference type="AlphaFoldDB" id="A0A1H2U5Y5"/>
<dbReference type="Pfam" id="PF04020">
    <property type="entry name" value="Phage_holin_4_2"/>
    <property type="match status" value="1"/>
</dbReference>
<feature type="transmembrane region" description="Helical" evidence="1">
    <location>
        <begin position="12"/>
        <end position="42"/>
    </location>
</feature>
<feature type="transmembrane region" description="Helical" evidence="1">
    <location>
        <begin position="49"/>
        <end position="76"/>
    </location>
</feature>
<reference evidence="2 3" key="1">
    <citation type="submission" date="2016-10" db="EMBL/GenBank/DDBJ databases">
        <authorList>
            <person name="de Groot N.N."/>
        </authorList>
    </citation>
    <scope>NUCLEOTIDE SEQUENCE [LARGE SCALE GENOMIC DNA]</scope>
    <source>
        <strain evidence="2 3">DSM 23126</strain>
    </source>
</reference>
<keyword evidence="1" id="KW-0472">Membrane</keyword>
<accession>A0A1H2U5Y5</accession>
<dbReference type="STRING" id="1122204.SAMN05421781_1582"/>
<keyword evidence="3" id="KW-1185">Reference proteome</keyword>
<evidence type="ECO:0000256" key="1">
    <source>
        <dbReference type="SAM" id="Phobius"/>
    </source>
</evidence>
<proteinExistence type="predicted"/>
<dbReference type="OrthoDB" id="7205479at2"/>
<feature type="transmembrane region" description="Helical" evidence="1">
    <location>
        <begin position="88"/>
        <end position="111"/>
    </location>
</feature>
<gene>
    <name evidence="2" type="ORF">SAMN05421781_1582</name>
</gene>
<evidence type="ECO:0000313" key="2">
    <source>
        <dbReference type="EMBL" id="SDW51511.1"/>
    </source>
</evidence>
<keyword evidence="1" id="KW-0812">Transmembrane</keyword>
<keyword evidence="1" id="KW-1133">Transmembrane helix</keyword>
<dbReference type="InterPro" id="IPR007165">
    <property type="entry name" value="Phage_holin_4_2"/>
</dbReference>
<name>A0A1H2U5Y5_9BACI</name>
<dbReference type="PANTHER" id="PTHR37309">
    <property type="entry name" value="SLR0284 PROTEIN"/>
    <property type="match status" value="1"/>
</dbReference>